<keyword evidence="3 8" id="KW-0540">Nuclease</keyword>
<dbReference type="EMBL" id="LSZQ01000042">
    <property type="protein sequence ID" value="KXU35784.1"/>
    <property type="molecule type" value="Genomic_DNA"/>
</dbReference>
<reference evidence="11" key="1">
    <citation type="submission" date="2016-02" db="EMBL/GenBank/DDBJ databases">
        <authorList>
            <person name="Sanders J.G."/>
            <person name="Lin J.Y."/>
            <person name="Wertz J.T."/>
            <person name="Russell J.A."/>
            <person name="Moreau C.S."/>
            <person name="Powell S."/>
        </authorList>
    </citation>
    <scope>NUCLEOTIDE SEQUENCE [LARGE SCALE GENOMIC DNA]</scope>
    <source>
        <strain evidence="11">CAG34</strain>
    </source>
</reference>
<keyword evidence="8" id="KW-0800">Toxin</keyword>
<comment type="function">
    <text evidence="8">Toxic component of a toxin-antitoxin (TA) system. An RNase.</text>
</comment>
<feature type="binding site" evidence="8">
    <location>
        <position position="5"/>
    </location>
    <ligand>
        <name>Mg(2+)</name>
        <dbReference type="ChEBI" id="CHEBI:18420"/>
    </ligand>
</feature>
<dbReference type="HAMAP" id="MF_00265">
    <property type="entry name" value="VapC_Nob1"/>
    <property type="match status" value="1"/>
</dbReference>
<comment type="caution">
    <text evidence="10">The sequence shown here is derived from an EMBL/GenBank/DDBJ whole genome shotgun (WGS) entry which is preliminary data.</text>
</comment>
<keyword evidence="6 8" id="KW-0460">Magnesium</keyword>
<dbReference type="PANTHER" id="PTHR33653:SF1">
    <property type="entry name" value="RIBONUCLEASE VAPC2"/>
    <property type="match status" value="1"/>
</dbReference>
<evidence type="ECO:0000313" key="10">
    <source>
        <dbReference type="EMBL" id="KXU35784.1"/>
    </source>
</evidence>
<evidence type="ECO:0000256" key="1">
    <source>
        <dbReference type="ARBA" id="ARBA00001946"/>
    </source>
</evidence>
<proteinExistence type="inferred from homology"/>
<dbReference type="GO" id="GO:0090729">
    <property type="term" value="F:toxin activity"/>
    <property type="evidence" value="ECO:0007669"/>
    <property type="project" value="UniProtKB-KW"/>
</dbReference>
<evidence type="ECO:0000256" key="8">
    <source>
        <dbReference type="HAMAP-Rule" id="MF_00265"/>
    </source>
</evidence>
<evidence type="ECO:0000256" key="3">
    <source>
        <dbReference type="ARBA" id="ARBA00022722"/>
    </source>
</evidence>
<protein>
    <recommendedName>
        <fullName evidence="8">Ribonuclease VapC</fullName>
        <shortName evidence="8">RNase VapC</shortName>
        <ecNumber evidence="8">3.1.-.-</ecNumber>
    </recommendedName>
    <alternativeName>
        <fullName evidence="8">Toxin VapC</fullName>
    </alternativeName>
</protein>
<name>A0A139SMR7_9BACT</name>
<dbReference type="GO" id="GO:0000287">
    <property type="term" value="F:magnesium ion binding"/>
    <property type="evidence" value="ECO:0007669"/>
    <property type="project" value="UniProtKB-UniRule"/>
</dbReference>
<accession>A0A139SMR7</accession>
<keyword evidence="4 8" id="KW-0479">Metal-binding</keyword>
<dbReference type="InterPro" id="IPR022907">
    <property type="entry name" value="VapC_family"/>
</dbReference>
<feature type="domain" description="PIN" evidence="9">
    <location>
        <begin position="2"/>
        <end position="121"/>
    </location>
</feature>
<dbReference type="RefSeq" id="WP_068630029.1">
    <property type="nucleotide sequence ID" value="NZ_LSZQ01000042.1"/>
</dbReference>
<dbReference type="OrthoDB" id="196960at2"/>
<evidence type="ECO:0000256" key="2">
    <source>
        <dbReference type="ARBA" id="ARBA00022649"/>
    </source>
</evidence>
<dbReference type="GO" id="GO:0016787">
    <property type="term" value="F:hydrolase activity"/>
    <property type="evidence" value="ECO:0007669"/>
    <property type="project" value="UniProtKB-KW"/>
</dbReference>
<evidence type="ECO:0000256" key="6">
    <source>
        <dbReference type="ARBA" id="ARBA00022842"/>
    </source>
</evidence>
<dbReference type="PANTHER" id="PTHR33653">
    <property type="entry name" value="RIBONUCLEASE VAPC2"/>
    <property type="match status" value="1"/>
</dbReference>
<evidence type="ECO:0000259" key="9">
    <source>
        <dbReference type="Pfam" id="PF01850"/>
    </source>
</evidence>
<evidence type="ECO:0000256" key="7">
    <source>
        <dbReference type="ARBA" id="ARBA00038093"/>
    </source>
</evidence>
<keyword evidence="2 8" id="KW-1277">Toxin-antitoxin system</keyword>
<keyword evidence="5 8" id="KW-0378">Hydrolase</keyword>
<dbReference type="Gene3D" id="3.40.50.1010">
    <property type="entry name" value="5'-nuclease"/>
    <property type="match status" value="1"/>
</dbReference>
<dbReference type="InterPro" id="IPR050556">
    <property type="entry name" value="Type_II_TA_system_RNase"/>
</dbReference>
<gene>
    <name evidence="8" type="primary">vapC</name>
    <name evidence="10" type="ORF">AXK11_05415</name>
</gene>
<comment type="cofactor">
    <cofactor evidence="1 8">
        <name>Mg(2+)</name>
        <dbReference type="ChEBI" id="CHEBI:18420"/>
    </cofactor>
</comment>
<dbReference type="InterPro" id="IPR002716">
    <property type="entry name" value="PIN_dom"/>
</dbReference>
<feature type="binding site" evidence="8">
    <location>
        <position position="95"/>
    </location>
    <ligand>
        <name>Mg(2+)</name>
        <dbReference type="ChEBI" id="CHEBI:18420"/>
    </ligand>
</feature>
<evidence type="ECO:0000256" key="4">
    <source>
        <dbReference type="ARBA" id="ARBA00022723"/>
    </source>
</evidence>
<dbReference type="EC" id="3.1.-.-" evidence="8"/>
<dbReference type="CDD" id="cd18753">
    <property type="entry name" value="PIN_VapC4-5_FitB-like"/>
    <property type="match status" value="1"/>
</dbReference>
<dbReference type="Proteomes" id="UP000070058">
    <property type="component" value="Unassembled WGS sequence"/>
</dbReference>
<dbReference type="SUPFAM" id="SSF88723">
    <property type="entry name" value="PIN domain-like"/>
    <property type="match status" value="1"/>
</dbReference>
<dbReference type="InterPro" id="IPR029060">
    <property type="entry name" value="PIN-like_dom_sf"/>
</dbReference>
<sequence>MIVIDTCALSAWADGTASGALDIIGRSPRRVIPAIVLGEYRFGIAGSRYRERYEQWLEETLSECEVHPITEETARIYARLRRQLKVTGSTVAPNDLWIAACAIELGMPLLSRDTDFDRIKELIRVHFDASFA</sequence>
<comment type="similarity">
    <text evidence="7 8">Belongs to the PINc/VapC protein family.</text>
</comment>
<dbReference type="Pfam" id="PF01850">
    <property type="entry name" value="PIN"/>
    <property type="match status" value="1"/>
</dbReference>
<evidence type="ECO:0000313" key="11">
    <source>
        <dbReference type="Proteomes" id="UP000070058"/>
    </source>
</evidence>
<organism evidence="10 11">
    <name type="scientific">Cephaloticoccus primus</name>
    <dbReference type="NCBI Taxonomy" id="1548207"/>
    <lineage>
        <taxon>Bacteria</taxon>
        <taxon>Pseudomonadati</taxon>
        <taxon>Verrucomicrobiota</taxon>
        <taxon>Opitutia</taxon>
        <taxon>Opitutales</taxon>
        <taxon>Opitutaceae</taxon>
        <taxon>Cephaloticoccus</taxon>
    </lineage>
</organism>
<evidence type="ECO:0000256" key="5">
    <source>
        <dbReference type="ARBA" id="ARBA00022801"/>
    </source>
</evidence>
<dbReference type="STRING" id="1548207.AXK11_05415"/>
<dbReference type="AlphaFoldDB" id="A0A139SMR7"/>
<keyword evidence="11" id="KW-1185">Reference proteome</keyword>
<dbReference type="GO" id="GO:0004540">
    <property type="term" value="F:RNA nuclease activity"/>
    <property type="evidence" value="ECO:0007669"/>
    <property type="project" value="InterPro"/>
</dbReference>